<dbReference type="GO" id="GO:0003676">
    <property type="term" value="F:nucleic acid binding"/>
    <property type="evidence" value="ECO:0007669"/>
    <property type="project" value="InterPro"/>
</dbReference>
<dbReference type="FunFam" id="3.30.420.10:FF:000009">
    <property type="entry name" value="Ribonuclease T"/>
    <property type="match status" value="1"/>
</dbReference>
<feature type="binding site" evidence="8">
    <location>
        <position position="23"/>
    </location>
    <ligand>
        <name>Mg(2+)</name>
        <dbReference type="ChEBI" id="CHEBI:18420"/>
        <label>2</label>
        <note>catalytic</note>
    </ligand>
</feature>
<dbReference type="PANTHER" id="PTHR30231">
    <property type="entry name" value="DNA POLYMERASE III SUBUNIT EPSILON"/>
    <property type="match status" value="1"/>
</dbReference>
<evidence type="ECO:0000256" key="2">
    <source>
        <dbReference type="ARBA" id="ARBA00022694"/>
    </source>
</evidence>
<evidence type="ECO:0000313" key="10">
    <source>
        <dbReference type="EMBL" id="TCS41651.1"/>
    </source>
</evidence>
<feature type="site" description="Important for substrate binding and specificity" evidence="8">
    <location>
        <position position="77"/>
    </location>
</feature>
<keyword evidence="3 8" id="KW-0540">Nuclease</keyword>
<comment type="caution">
    <text evidence="10">The sequence shown here is derived from an EMBL/GenBank/DDBJ whole genome shotgun (WGS) entry which is preliminary data.</text>
</comment>
<dbReference type="GO" id="GO:0016896">
    <property type="term" value="F:RNA exonuclease activity, producing 5'-phosphomonoesters"/>
    <property type="evidence" value="ECO:0007669"/>
    <property type="project" value="UniProtKB-UniRule"/>
</dbReference>
<dbReference type="HAMAP" id="MF_00157">
    <property type="entry name" value="RNase_T"/>
    <property type="match status" value="1"/>
</dbReference>
<reference evidence="10 11" key="1">
    <citation type="submission" date="2019-03" db="EMBL/GenBank/DDBJ databases">
        <title>Genomic Encyclopedia of Archaeal and Bacterial Type Strains, Phase II (KMG-II): from individual species to whole genera.</title>
        <authorList>
            <person name="Goeker M."/>
        </authorList>
    </citation>
    <scope>NUCLEOTIDE SEQUENCE [LARGE SCALE GENOMIC DNA]</scope>
    <source>
        <strain evidence="10 11">DSM 15388</strain>
    </source>
</reference>
<evidence type="ECO:0000256" key="1">
    <source>
        <dbReference type="ARBA" id="ARBA00011738"/>
    </source>
</evidence>
<dbReference type="CDD" id="cd06134">
    <property type="entry name" value="RNaseT"/>
    <property type="match status" value="1"/>
</dbReference>
<comment type="cofactor">
    <cofactor evidence="8">
        <name>Mg(2+)</name>
        <dbReference type="ChEBI" id="CHEBI:18420"/>
    </cofactor>
    <text evidence="8">Binds two Mg(2+) per subunit. The active form of the enzyme binds two Mg(2+) ions in its active site. The first Mg(2+) forms only one salt bridge with the protein.</text>
</comment>
<dbReference type="EC" id="3.1.13.-" evidence="8"/>
<feature type="site" description="Important for substrate binding and specificity" evidence="8">
    <location>
        <position position="146"/>
    </location>
</feature>
<dbReference type="PANTHER" id="PTHR30231:SF2">
    <property type="entry name" value="RIBONUCLEASE T"/>
    <property type="match status" value="1"/>
</dbReference>
<proteinExistence type="inferred from homology"/>
<dbReference type="Pfam" id="PF00929">
    <property type="entry name" value="RNase_T"/>
    <property type="match status" value="1"/>
</dbReference>
<feature type="site" description="Important for substrate binding and specificity" evidence="8">
    <location>
        <position position="124"/>
    </location>
</feature>
<keyword evidence="7 8" id="KW-0460">Magnesium</keyword>
<dbReference type="NCBIfam" id="TIGR01298">
    <property type="entry name" value="RNaseT"/>
    <property type="match status" value="1"/>
</dbReference>
<keyword evidence="6 8" id="KW-0269">Exonuclease</keyword>
<dbReference type="InterPro" id="IPR012337">
    <property type="entry name" value="RNaseH-like_sf"/>
</dbReference>
<feature type="domain" description="Exonuclease" evidence="9">
    <location>
        <begin position="18"/>
        <end position="203"/>
    </location>
</feature>
<keyword evidence="5 8" id="KW-0378">Hydrolase</keyword>
<feature type="binding site" evidence="8">
    <location>
        <position position="181"/>
    </location>
    <ligand>
        <name>Mg(2+)</name>
        <dbReference type="ChEBI" id="CHEBI:18420"/>
        <label>2</label>
        <note>catalytic</note>
    </ligand>
</feature>
<dbReference type="GO" id="GO:0045004">
    <property type="term" value="P:DNA replication proofreading"/>
    <property type="evidence" value="ECO:0007669"/>
    <property type="project" value="TreeGrafter"/>
</dbReference>
<comment type="subunit">
    <text evidence="1 8">Homodimer.</text>
</comment>
<evidence type="ECO:0000256" key="4">
    <source>
        <dbReference type="ARBA" id="ARBA00022723"/>
    </source>
</evidence>
<dbReference type="Proteomes" id="UP000295793">
    <property type="component" value="Unassembled WGS sequence"/>
</dbReference>
<sequence>MADIDPMNKLSERFRGYYPVVVDVETAGFNAKTDALLEIAAVTLKMDDNGWLAPDDCMFFNVKPFEGANLEKSALEFTGIDPYNPLRDDVDEAEALKAIFKMIRSGMKAAGCKRAILVGHNATFDHSFLMAATERAGNKRNPFHPFSTFDTSALSALAFGQTVLKKACETAEIEFSDREAHNAEYDTRKTADLFCKIVNHWKSLGGWPLPAPAETESTAADEETES</sequence>
<dbReference type="InterPro" id="IPR005987">
    <property type="entry name" value="RNase_T"/>
</dbReference>
<comment type="function">
    <text evidence="8">Trims short 3' overhangs of a variety of RNA species, leaving a one or two nucleotide 3' overhang. Responsible for the end-turnover of tRNA: specifically removes the terminal AMP residue from uncharged tRNA (tRNA-C-C-A). Also appears to be involved in tRNA biosynthesis.</text>
</comment>
<evidence type="ECO:0000313" key="11">
    <source>
        <dbReference type="Proteomes" id="UP000295793"/>
    </source>
</evidence>
<organism evidence="10 11">
    <name type="scientific">Reinekea marinisedimentorum</name>
    <dbReference type="NCBI Taxonomy" id="230495"/>
    <lineage>
        <taxon>Bacteria</taxon>
        <taxon>Pseudomonadati</taxon>
        <taxon>Pseudomonadota</taxon>
        <taxon>Gammaproteobacteria</taxon>
        <taxon>Oceanospirillales</taxon>
        <taxon>Saccharospirillaceae</taxon>
        <taxon>Reinekea</taxon>
    </lineage>
</organism>
<keyword evidence="2 8" id="KW-0819">tRNA processing</keyword>
<dbReference type="InterPro" id="IPR013520">
    <property type="entry name" value="Ribonucl_H"/>
</dbReference>
<feature type="site" description="Important for substrate binding and specificity" evidence="8">
    <location>
        <position position="29"/>
    </location>
</feature>
<evidence type="ECO:0000259" key="9">
    <source>
        <dbReference type="SMART" id="SM00479"/>
    </source>
</evidence>
<dbReference type="GO" id="GO:0005829">
    <property type="term" value="C:cytosol"/>
    <property type="evidence" value="ECO:0007669"/>
    <property type="project" value="TreeGrafter"/>
</dbReference>
<evidence type="ECO:0000256" key="3">
    <source>
        <dbReference type="ARBA" id="ARBA00022722"/>
    </source>
</evidence>
<evidence type="ECO:0000256" key="8">
    <source>
        <dbReference type="HAMAP-Rule" id="MF_00157"/>
    </source>
</evidence>
<dbReference type="AlphaFoldDB" id="A0A4R3I8J4"/>
<dbReference type="EMBL" id="SLZR01000005">
    <property type="protein sequence ID" value="TCS41651.1"/>
    <property type="molecule type" value="Genomic_DNA"/>
</dbReference>
<dbReference type="SUPFAM" id="SSF53098">
    <property type="entry name" value="Ribonuclease H-like"/>
    <property type="match status" value="1"/>
</dbReference>
<dbReference type="InterPro" id="IPR036397">
    <property type="entry name" value="RNaseH_sf"/>
</dbReference>
<accession>A0A4R3I8J4</accession>
<protein>
    <recommendedName>
        <fullName evidence="8">Ribonuclease T</fullName>
        <ecNumber evidence="8">3.1.13.-</ecNumber>
    </recommendedName>
    <alternativeName>
        <fullName evidence="8">Exoribonuclease T</fullName>
        <shortName evidence="8">RNase T</shortName>
    </alternativeName>
</protein>
<evidence type="ECO:0000256" key="7">
    <source>
        <dbReference type="ARBA" id="ARBA00022842"/>
    </source>
</evidence>
<dbReference type="Gene3D" id="3.30.420.10">
    <property type="entry name" value="Ribonuclease H-like superfamily/Ribonuclease H"/>
    <property type="match status" value="1"/>
</dbReference>
<dbReference type="GO" id="GO:0008033">
    <property type="term" value="P:tRNA processing"/>
    <property type="evidence" value="ECO:0007669"/>
    <property type="project" value="UniProtKB-KW"/>
</dbReference>
<dbReference type="GO" id="GO:0000287">
    <property type="term" value="F:magnesium ion binding"/>
    <property type="evidence" value="ECO:0007669"/>
    <property type="project" value="UniProtKB-UniRule"/>
</dbReference>
<feature type="binding site" evidence="8">
    <location>
        <position position="186"/>
    </location>
    <ligand>
        <name>Mg(2+)</name>
        <dbReference type="ChEBI" id="CHEBI:18420"/>
        <label>2</label>
        <note>catalytic</note>
    </ligand>
</feature>
<evidence type="ECO:0000256" key="6">
    <source>
        <dbReference type="ARBA" id="ARBA00022839"/>
    </source>
</evidence>
<gene>
    <name evidence="8" type="primary">rnt</name>
    <name evidence="10" type="ORF">BCF53_10578</name>
</gene>
<evidence type="ECO:0000256" key="5">
    <source>
        <dbReference type="ARBA" id="ARBA00022801"/>
    </source>
</evidence>
<keyword evidence="11" id="KW-1185">Reference proteome</keyword>
<feature type="binding site" evidence="8">
    <location>
        <position position="25"/>
    </location>
    <ligand>
        <name>Mg(2+)</name>
        <dbReference type="ChEBI" id="CHEBI:18420"/>
        <label>2</label>
        <note>catalytic</note>
    </ligand>
</feature>
<name>A0A4R3I8J4_9GAMM</name>
<feature type="active site" description="Proton donor/acceptor" evidence="8">
    <location>
        <position position="181"/>
    </location>
</feature>
<dbReference type="GO" id="GO:0008408">
    <property type="term" value="F:3'-5' exonuclease activity"/>
    <property type="evidence" value="ECO:0007669"/>
    <property type="project" value="TreeGrafter"/>
</dbReference>
<keyword evidence="4 8" id="KW-0479">Metal-binding</keyword>
<comment type="similarity">
    <text evidence="8">Belongs to the RNase T family.</text>
</comment>
<dbReference type="SMART" id="SM00479">
    <property type="entry name" value="EXOIII"/>
    <property type="match status" value="1"/>
</dbReference>
<feature type="binding site" evidence="8">
    <location>
        <position position="23"/>
    </location>
    <ligand>
        <name>Mg(2+)</name>
        <dbReference type="ChEBI" id="CHEBI:18420"/>
        <label>1</label>
        <note>catalytic</note>
    </ligand>
</feature>